<dbReference type="AlphaFoldDB" id="A0A3P6FC91"/>
<name>A0A3P6FC91_BRAOL</name>
<dbReference type="EMBL" id="LR031878">
    <property type="protein sequence ID" value="VDD50418.1"/>
    <property type="molecule type" value="Genomic_DNA"/>
</dbReference>
<sequence length="41" mass="4473">MHMLRDGKRAHPQPNGPPRHGLKFSRVTAGWPAAGCGSKKH</sequence>
<protein>
    <submittedName>
        <fullName evidence="2">Uncharacterized protein</fullName>
    </submittedName>
</protein>
<evidence type="ECO:0000256" key="1">
    <source>
        <dbReference type="SAM" id="MobiDB-lite"/>
    </source>
</evidence>
<evidence type="ECO:0000313" key="2">
    <source>
        <dbReference type="EMBL" id="VDD50418.1"/>
    </source>
</evidence>
<reference evidence="2" key="1">
    <citation type="submission" date="2018-11" db="EMBL/GenBank/DDBJ databases">
        <authorList>
            <consortium name="Genoscope - CEA"/>
            <person name="William W."/>
        </authorList>
    </citation>
    <scope>NUCLEOTIDE SEQUENCE</scope>
</reference>
<proteinExistence type="predicted"/>
<accession>A0A3P6FC91</accession>
<feature type="region of interest" description="Disordered" evidence="1">
    <location>
        <begin position="1"/>
        <end position="41"/>
    </location>
</feature>
<organism evidence="2">
    <name type="scientific">Brassica oleracea</name>
    <name type="common">Wild cabbage</name>
    <dbReference type="NCBI Taxonomy" id="3712"/>
    <lineage>
        <taxon>Eukaryota</taxon>
        <taxon>Viridiplantae</taxon>
        <taxon>Streptophyta</taxon>
        <taxon>Embryophyta</taxon>
        <taxon>Tracheophyta</taxon>
        <taxon>Spermatophyta</taxon>
        <taxon>Magnoliopsida</taxon>
        <taxon>eudicotyledons</taxon>
        <taxon>Gunneridae</taxon>
        <taxon>Pentapetalae</taxon>
        <taxon>rosids</taxon>
        <taxon>malvids</taxon>
        <taxon>Brassicales</taxon>
        <taxon>Brassicaceae</taxon>
        <taxon>Brassiceae</taxon>
        <taxon>Brassica</taxon>
    </lineage>
</organism>
<gene>
    <name evidence="2" type="ORF">BOLC1T02807H</name>
</gene>